<sequence>FSPLVIWSFLTSKFISNPPDSFGGVNLIKPDPFLLLNMRLLNLSSPSSSFQATIYAIWKKRNSHIFSLDSSTVPANRETIDHSLQDRLLSFPSILFSCYIFWLCKLCLTFSVYLLSSSVI</sequence>
<evidence type="ECO:0000313" key="3">
    <source>
        <dbReference type="Proteomes" id="UP000029121"/>
    </source>
</evidence>
<organism evidence="2 3">
    <name type="scientific">Capsella rubella</name>
    <dbReference type="NCBI Taxonomy" id="81985"/>
    <lineage>
        <taxon>Eukaryota</taxon>
        <taxon>Viridiplantae</taxon>
        <taxon>Streptophyta</taxon>
        <taxon>Embryophyta</taxon>
        <taxon>Tracheophyta</taxon>
        <taxon>Spermatophyta</taxon>
        <taxon>Magnoliopsida</taxon>
        <taxon>eudicotyledons</taxon>
        <taxon>Gunneridae</taxon>
        <taxon>Pentapetalae</taxon>
        <taxon>rosids</taxon>
        <taxon>malvids</taxon>
        <taxon>Brassicales</taxon>
        <taxon>Brassicaceae</taxon>
        <taxon>Camelineae</taxon>
        <taxon>Capsella</taxon>
    </lineage>
</organism>
<dbReference type="Proteomes" id="UP000029121">
    <property type="component" value="Unassembled WGS sequence"/>
</dbReference>
<evidence type="ECO:0000256" key="1">
    <source>
        <dbReference type="SAM" id="Phobius"/>
    </source>
</evidence>
<keyword evidence="3" id="KW-1185">Reference proteome</keyword>
<feature type="non-terminal residue" evidence="2">
    <location>
        <position position="1"/>
    </location>
</feature>
<feature type="transmembrane region" description="Helical" evidence="1">
    <location>
        <begin position="94"/>
        <end position="115"/>
    </location>
</feature>
<proteinExistence type="predicted"/>
<evidence type="ECO:0000313" key="2">
    <source>
        <dbReference type="EMBL" id="EOA34711.1"/>
    </source>
</evidence>
<keyword evidence="1" id="KW-1133">Transmembrane helix</keyword>
<dbReference type="AlphaFoldDB" id="R0GG97"/>
<gene>
    <name evidence="2" type="ORF">CARUB_v10022280mg</name>
</gene>
<reference evidence="3" key="1">
    <citation type="journal article" date="2013" name="Nat. Genet.">
        <title>The Capsella rubella genome and the genomic consequences of rapid mating system evolution.</title>
        <authorList>
            <person name="Slotte T."/>
            <person name="Hazzouri K.M."/>
            <person name="Agren J.A."/>
            <person name="Koenig D."/>
            <person name="Maumus F."/>
            <person name="Guo Y.L."/>
            <person name="Steige K."/>
            <person name="Platts A.E."/>
            <person name="Escobar J.S."/>
            <person name="Newman L.K."/>
            <person name="Wang W."/>
            <person name="Mandakova T."/>
            <person name="Vello E."/>
            <person name="Smith L.M."/>
            <person name="Henz S.R."/>
            <person name="Steffen J."/>
            <person name="Takuno S."/>
            <person name="Brandvain Y."/>
            <person name="Coop G."/>
            <person name="Andolfatto P."/>
            <person name="Hu T.T."/>
            <person name="Blanchette M."/>
            <person name="Clark R.M."/>
            <person name="Quesneville H."/>
            <person name="Nordborg M."/>
            <person name="Gaut B.S."/>
            <person name="Lysak M.A."/>
            <person name="Jenkins J."/>
            <person name="Grimwood J."/>
            <person name="Chapman J."/>
            <person name="Prochnik S."/>
            <person name="Shu S."/>
            <person name="Rokhsar D."/>
            <person name="Schmutz J."/>
            <person name="Weigel D."/>
            <person name="Wright S.I."/>
        </authorList>
    </citation>
    <scope>NUCLEOTIDE SEQUENCE [LARGE SCALE GENOMIC DNA]</scope>
    <source>
        <strain evidence="3">cv. Monte Gargano</strain>
    </source>
</reference>
<protein>
    <submittedName>
        <fullName evidence="2">Uncharacterized protein</fullName>
    </submittedName>
</protein>
<dbReference type="eggNOG" id="KOG1075">
    <property type="taxonomic scope" value="Eukaryota"/>
</dbReference>
<keyword evidence="1" id="KW-0812">Transmembrane</keyword>
<keyword evidence="1" id="KW-0472">Membrane</keyword>
<dbReference type="EMBL" id="KB870806">
    <property type="protein sequence ID" value="EOA34711.1"/>
    <property type="molecule type" value="Genomic_DNA"/>
</dbReference>
<accession>R0GG97</accession>
<name>R0GG97_9BRAS</name>